<organism evidence="1 2">
    <name type="scientific">Artomyces pyxidatus</name>
    <dbReference type="NCBI Taxonomy" id="48021"/>
    <lineage>
        <taxon>Eukaryota</taxon>
        <taxon>Fungi</taxon>
        <taxon>Dikarya</taxon>
        <taxon>Basidiomycota</taxon>
        <taxon>Agaricomycotina</taxon>
        <taxon>Agaricomycetes</taxon>
        <taxon>Russulales</taxon>
        <taxon>Auriscalpiaceae</taxon>
        <taxon>Artomyces</taxon>
    </lineage>
</organism>
<protein>
    <submittedName>
        <fullName evidence="1">Uncharacterized protein</fullName>
    </submittedName>
</protein>
<reference evidence="1" key="2">
    <citation type="journal article" date="2022" name="New Phytol.">
        <title>Evolutionary transition to the ectomycorrhizal habit in the genomes of a hyperdiverse lineage of mushroom-forming fungi.</title>
        <authorList>
            <person name="Looney B."/>
            <person name="Miyauchi S."/>
            <person name="Morin E."/>
            <person name="Drula E."/>
            <person name="Courty P.E."/>
            <person name="Kohler A."/>
            <person name="Kuo A."/>
            <person name="LaButti K."/>
            <person name="Pangilinan J."/>
            <person name="Lipzen A."/>
            <person name="Riley R."/>
            <person name="Andreopoulos W."/>
            <person name="He G."/>
            <person name="Johnson J."/>
            <person name="Nolan M."/>
            <person name="Tritt A."/>
            <person name="Barry K.W."/>
            <person name="Grigoriev I.V."/>
            <person name="Nagy L.G."/>
            <person name="Hibbett D."/>
            <person name="Henrissat B."/>
            <person name="Matheny P.B."/>
            <person name="Labbe J."/>
            <person name="Martin F.M."/>
        </authorList>
    </citation>
    <scope>NUCLEOTIDE SEQUENCE</scope>
    <source>
        <strain evidence="1">HHB10654</strain>
    </source>
</reference>
<keyword evidence="2" id="KW-1185">Reference proteome</keyword>
<dbReference type="EMBL" id="MU277228">
    <property type="protein sequence ID" value="KAI0059161.1"/>
    <property type="molecule type" value="Genomic_DNA"/>
</dbReference>
<evidence type="ECO:0000313" key="1">
    <source>
        <dbReference type="EMBL" id="KAI0059161.1"/>
    </source>
</evidence>
<comment type="caution">
    <text evidence="1">The sequence shown here is derived from an EMBL/GenBank/DDBJ whole genome shotgun (WGS) entry which is preliminary data.</text>
</comment>
<accession>A0ACB8STN4</accession>
<sequence length="337" mass="36201">MDTAGSLVFLLFIPILWIIWIWMIVSKPAIIFHTSQVFFNFLAMCCFASVAAFQAKWGVGPSGLSGFALFVSITGILLSLFLLLVPVVYEKYDKLTRLARALKEVRVSFILVGAGTTFSLLIAFITTISAWTQPGCKDASKDPNAKGKGSGFQNGLVGWCSTKKAGAIFFWLAFGFWAASLTLAVLDWRSGKSLRPRDPPFTHPTEQDDADIESTYDTIPPIRRTASTDDGTAVESPFSDANRYSGASSTVVPSAGGYSSPASKYTIPSAPQPRASFDSYGAFSDPAPSGFDAPRSNDAPAVSRTMQYADPYAAVRASVASSGATTPPSYTSYQGYR</sequence>
<proteinExistence type="predicted"/>
<dbReference type="Proteomes" id="UP000814140">
    <property type="component" value="Unassembled WGS sequence"/>
</dbReference>
<gene>
    <name evidence="1" type="ORF">BV25DRAFT_1829194</name>
</gene>
<reference evidence="1" key="1">
    <citation type="submission" date="2021-03" db="EMBL/GenBank/DDBJ databases">
        <authorList>
            <consortium name="DOE Joint Genome Institute"/>
            <person name="Ahrendt S."/>
            <person name="Looney B.P."/>
            <person name="Miyauchi S."/>
            <person name="Morin E."/>
            <person name="Drula E."/>
            <person name="Courty P.E."/>
            <person name="Chicoki N."/>
            <person name="Fauchery L."/>
            <person name="Kohler A."/>
            <person name="Kuo A."/>
            <person name="Labutti K."/>
            <person name="Pangilinan J."/>
            <person name="Lipzen A."/>
            <person name="Riley R."/>
            <person name="Andreopoulos W."/>
            <person name="He G."/>
            <person name="Johnson J."/>
            <person name="Barry K.W."/>
            <person name="Grigoriev I.V."/>
            <person name="Nagy L."/>
            <person name="Hibbett D."/>
            <person name="Henrissat B."/>
            <person name="Matheny P.B."/>
            <person name="Labbe J."/>
            <person name="Martin F."/>
        </authorList>
    </citation>
    <scope>NUCLEOTIDE SEQUENCE</scope>
    <source>
        <strain evidence="1">HHB10654</strain>
    </source>
</reference>
<evidence type="ECO:0000313" key="2">
    <source>
        <dbReference type="Proteomes" id="UP000814140"/>
    </source>
</evidence>
<name>A0ACB8STN4_9AGAM</name>